<dbReference type="GO" id="GO:0031267">
    <property type="term" value="F:small GTPase binding"/>
    <property type="evidence" value="ECO:0007669"/>
    <property type="project" value="InterPro"/>
</dbReference>
<feature type="compositionally biased region" description="Basic and acidic residues" evidence="1">
    <location>
        <begin position="196"/>
        <end position="216"/>
    </location>
</feature>
<feature type="compositionally biased region" description="Basic and acidic residues" evidence="1">
    <location>
        <begin position="451"/>
        <end position="463"/>
    </location>
</feature>
<feature type="compositionally biased region" description="Basic and acidic residues" evidence="1">
    <location>
        <begin position="491"/>
        <end position="505"/>
    </location>
</feature>
<feature type="domain" description="Formin GTPase-binding" evidence="2">
    <location>
        <begin position="407"/>
        <end position="728"/>
    </location>
</feature>
<feature type="region of interest" description="Disordered" evidence="1">
    <location>
        <begin position="249"/>
        <end position="408"/>
    </location>
</feature>
<reference evidence="3 4" key="1">
    <citation type="journal article" date="2013" name="PLoS Genet.">
        <title>The genome and development-dependent transcriptomes of Pyronema confluens: a window into fungal evolution.</title>
        <authorList>
            <person name="Traeger S."/>
            <person name="Altegoer F."/>
            <person name="Freitag M."/>
            <person name="Gabaldon T."/>
            <person name="Kempken F."/>
            <person name="Kumar A."/>
            <person name="Marcet-Houben M."/>
            <person name="Poggeler S."/>
            <person name="Stajich J.E."/>
            <person name="Nowrousian M."/>
        </authorList>
    </citation>
    <scope>NUCLEOTIDE SEQUENCE [LARGE SCALE GENOMIC DNA]</scope>
    <source>
        <strain evidence="4">CBS 100304</strain>
        <tissue evidence="3">Vegetative mycelium</tissue>
    </source>
</reference>
<feature type="compositionally biased region" description="Polar residues" evidence="1">
    <location>
        <begin position="262"/>
        <end position="271"/>
    </location>
</feature>
<dbReference type="SUPFAM" id="SSF48371">
    <property type="entry name" value="ARM repeat"/>
    <property type="match status" value="1"/>
</dbReference>
<feature type="compositionally biased region" description="Low complexity" evidence="1">
    <location>
        <begin position="121"/>
        <end position="130"/>
    </location>
</feature>
<feature type="compositionally biased region" description="Basic and acidic residues" evidence="1">
    <location>
        <begin position="280"/>
        <end position="299"/>
    </location>
</feature>
<feature type="region of interest" description="Disordered" evidence="1">
    <location>
        <begin position="451"/>
        <end position="575"/>
    </location>
</feature>
<feature type="region of interest" description="Disordered" evidence="1">
    <location>
        <begin position="87"/>
        <end position="220"/>
    </location>
</feature>
<dbReference type="GO" id="GO:0003779">
    <property type="term" value="F:actin binding"/>
    <property type="evidence" value="ECO:0007669"/>
    <property type="project" value="InterPro"/>
</dbReference>
<dbReference type="eggNOG" id="ENOG502RXE8">
    <property type="taxonomic scope" value="Eukaryota"/>
</dbReference>
<proteinExistence type="predicted"/>
<feature type="compositionally biased region" description="Polar residues" evidence="1">
    <location>
        <begin position="557"/>
        <end position="575"/>
    </location>
</feature>
<gene>
    <name evidence="3" type="ORF">PCON_08438</name>
</gene>
<evidence type="ECO:0000313" key="3">
    <source>
        <dbReference type="EMBL" id="CCX30296.1"/>
    </source>
</evidence>
<evidence type="ECO:0000259" key="2">
    <source>
        <dbReference type="SMART" id="SM01140"/>
    </source>
</evidence>
<evidence type="ECO:0000256" key="1">
    <source>
        <dbReference type="SAM" id="MobiDB-lite"/>
    </source>
</evidence>
<feature type="region of interest" description="Disordered" evidence="1">
    <location>
        <begin position="1"/>
        <end position="40"/>
    </location>
</feature>
<dbReference type="Proteomes" id="UP000018144">
    <property type="component" value="Unassembled WGS sequence"/>
</dbReference>
<dbReference type="InterPro" id="IPR011989">
    <property type="entry name" value="ARM-like"/>
</dbReference>
<dbReference type="OrthoDB" id="2155261at2759"/>
<keyword evidence="4" id="KW-1185">Reference proteome</keyword>
<dbReference type="InterPro" id="IPR010473">
    <property type="entry name" value="GTPase-bd"/>
</dbReference>
<dbReference type="GO" id="GO:0030036">
    <property type="term" value="P:actin cytoskeleton organization"/>
    <property type="evidence" value="ECO:0007669"/>
    <property type="project" value="InterPro"/>
</dbReference>
<feature type="compositionally biased region" description="Low complexity" evidence="1">
    <location>
        <begin position="87"/>
        <end position="98"/>
    </location>
</feature>
<name>U4LSM3_PYROM</name>
<evidence type="ECO:0000313" key="4">
    <source>
        <dbReference type="Proteomes" id="UP000018144"/>
    </source>
</evidence>
<dbReference type="Gene3D" id="1.25.10.10">
    <property type="entry name" value="Leucine-rich Repeat Variant"/>
    <property type="match status" value="1"/>
</dbReference>
<dbReference type="SMART" id="SM01140">
    <property type="entry name" value="Drf_GBD"/>
    <property type="match status" value="1"/>
</dbReference>
<protein>
    <submittedName>
        <fullName evidence="3">Similar to GTPase-binding protein rid1 acc. no. O74737</fullName>
    </submittedName>
</protein>
<dbReference type="EMBL" id="HF935433">
    <property type="protein sequence ID" value="CCX30296.1"/>
    <property type="molecule type" value="Genomic_DNA"/>
</dbReference>
<feature type="compositionally biased region" description="Low complexity" evidence="1">
    <location>
        <begin position="9"/>
        <end position="30"/>
    </location>
</feature>
<sequence length="964" mass="106796">MSSIHSLMTTQTASSSSSATSAPTTVSATAPHTQGHKRSKTAILKSIVTPHRAHRKSQSTVQDNHAPISHSLDDYMVECSTPPTLAQQLDNPALLPPLDLEPPMAPFATEDRRKRLHKKSLSSISLSSMISKKDEPSPSAPGSPRGSFDISGALRDLMLPNRNNAERAPSPQKPNHQKKPSKSKSAIDISILRKKATSEDKKEKGAKDQKENRYREPLVPLSPRSIHGLFTRSQNHPVDLPAEDLFAPPKIYARSPRPGLTPQGSDSSISMVGQPARKSTSSEDRTSGSRRAETEELMKRYAPTDYTPVNQRNFNYEPALLKPVGRDDMSIPMSREASGDGSKTREKKPRPKSEFFSSTSNRGAFSILSPRKSYEMRRPEANPPADPPKEAKTSPTHSFSSKESSKVSAGLDLAGIDTAFEELLVSRGVPENMKDDMRALDVRIKQDFLQKDRQAEKAGKEAEATPEAPTLTSSITHGLGIFKRPKTANSGEEKPRPKSKGKDSIAPDQNISPIKKLRPRSRTFGSSKDKDAPSNNGGTKRSKGGDDKISKGKTFFPPSSTSAVPTAGSTSPASMATLQPEEWVQWLKQNGTRKNFGHGLFAEDDMPEFEKNMQEVDVGVLHKLRLVLRNETLRWVESFTKLGGMEAIWAMIERVLGVEWREDHEDKIFHELLLCLKGLCTASTALQKLAEMASTIFPRLLDSLFDEEKKGPCEFTTRGIIISLLFVHLQTCASSQRSLRARRILSYLADKKLDAKKRPLDFIEIAHVNRPYRRWCKEVVNVTKEVFWIFLHGANIVPLIPRISNSTVYSERNFPQDRPPVPAGATVGGVEWEATSYLAVHLDLLNGCISSLVTRDERNDLRADLKNSGWERTMGGALRLCKDSIHTAVHEGLKTWVRAAEEDEWYVGDVRFGPRMEQSRPASPIKPRKKKEDPPPKLELGLGLDLGGENGSQYKGSGLGGWEY</sequence>
<dbReference type="Pfam" id="PF06371">
    <property type="entry name" value="Drf_GBD"/>
    <property type="match status" value="1"/>
</dbReference>
<feature type="compositionally biased region" description="Low complexity" evidence="1">
    <location>
        <begin position="394"/>
        <end position="408"/>
    </location>
</feature>
<dbReference type="AlphaFoldDB" id="U4LSM3"/>
<feature type="region of interest" description="Disordered" evidence="1">
    <location>
        <begin position="916"/>
        <end position="964"/>
    </location>
</feature>
<accession>U4LSM3</accession>
<organism evidence="3 4">
    <name type="scientific">Pyronema omphalodes (strain CBS 100304)</name>
    <name type="common">Pyronema confluens</name>
    <dbReference type="NCBI Taxonomy" id="1076935"/>
    <lineage>
        <taxon>Eukaryota</taxon>
        <taxon>Fungi</taxon>
        <taxon>Dikarya</taxon>
        <taxon>Ascomycota</taxon>
        <taxon>Pezizomycotina</taxon>
        <taxon>Pezizomycetes</taxon>
        <taxon>Pezizales</taxon>
        <taxon>Pyronemataceae</taxon>
        <taxon>Pyronema</taxon>
    </lineage>
</organism>
<dbReference type="InterPro" id="IPR016024">
    <property type="entry name" value="ARM-type_fold"/>
</dbReference>